<evidence type="ECO:0000256" key="4">
    <source>
        <dbReference type="ARBA" id="ARBA00022679"/>
    </source>
</evidence>
<evidence type="ECO:0000256" key="5">
    <source>
        <dbReference type="ARBA" id="ARBA00022777"/>
    </source>
</evidence>
<dbReference type="AlphaFoldDB" id="A0A2I0QZV6"/>
<dbReference type="Pfam" id="PF02518">
    <property type="entry name" value="HATPase_c"/>
    <property type="match status" value="1"/>
</dbReference>
<dbReference type="PANTHER" id="PTHR45453:SF1">
    <property type="entry name" value="PHOSPHATE REGULON SENSOR PROTEIN PHOR"/>
    <property type="match status" value="1"/>
</dbReference>
<sequence length="298" mass="34831">MKKQTALFFYILGVYVVLQFIWWGYHLIELSSAVNSANYQKNRIIMIIGEGLVFFVLLLLGLWKIRNSIQKEMRLSRRQNNFLLSVTHELKTPLTSNKLYLQTLLKRKALKRPEQETLIQQAITENKRLEGMIENILTATRIENHRLQLNFETYNLSEQITQIVSKWSTNRIDVNLNLEKNISAKVDLFIIETVLHNLLENAFKYAGDHPKIEVYLKKDKNIITWGVKDQGKGIPEKFKKDIFGKFIRLGNEETRVQKGTGLGLYIVKNLIVFHGDQITYLQNQPKGSHFKITHYVKK</sequence>
<dbReference type="RefSeq" id="WP_101335472.1">
    <property type="nucleotide sequence ID" value="NZ_PJNI01000017.1"/>
</dbReference>
<comment type="caution">
    <text evidence="9">The sequence shown here is derived from an EMBL/GenBank/DDBJ whole genome shotgun (WGS) entry which is preliminary data.</text>
</comment>
<gene>
    <name evidence="9" type="ORF">CW751_13050</name>
</gene>
<dbReference type="SMART" id="SM00387">
    <property type="entry name" value="HATPase_c"/>
    <property type="match status" value="1"/>
</dbReference>
<keyword evidence="3" id="KW-0597">Phosphoprotein</keyword>
<dbReference type="InterPro" id="IPR003661">
    <property type="entry name" value="HisK_dim/P_dom"/>
</dbReference>
<accession>A0A2I0QZV6</accession>
<dbReference type="Pfam" id="PF00512">
    <property type="entry name" value="HisKA"/>
    <property type="match status" value="1"/>
</dbReference>
<dbReference type="PROSITE" id="PS50109">
    <property type="entry name" value="HIS_KIN"/>
    <property type="match status" value="1"/>
</dbReference>
<dbReference type="EC" id="2.7.13.3" evidence="2"/>
<feature type="transmembrane region" description="Helical" evidence="7">
    <location>
        <begin position="7"/>
        <end position="25"/>
    </location>
</feature>
<dbReference type="Proteomes" id="UP000236654">
    <property type="component" value="Unassembled WGS sequence"/>
</dbReference>
<dbReference type="OrthoDB" id="594725at2"/>
<evidence type="ECO:0000256" key="3">
    <source>
        <dbReference type="ARBA" id="ARBA00022553"/>
    </source>
</evidence>
<dbReference type="Gene3D" id="1.10.287.130">
    <property type="match status" value="1"/>
</dbReference>
<keyword evidence="7" id="KW-1133">Transmembrane helix</keyword>
<keyword evidence="10" id="KW-1185">Reference proteome</keyword>
<evidence type="ECO:0000259" key="8">
    <source>
        <dbReference type="PROSITE" id="PS50109"/>
    </source>
</evidence>
<dbReference type="GO" id="GO:0004721">
    <property type="term" value="F:phosphoprotein phosphatase activity"/>
    <property type="evidence" value="ECO:0007669"/>
    <property type="project" value="TreeGrafter"/>
</dbReference>
<dbReference type="SUPFAM" id="SSF55874">
    <property type="entry name" value="ATPase domain of HSP90 chaperone/DNA topoisomerase II/histidine kinase"/>
    <property type="match status" value="1"/>
</dbReference>
<evidence type="ECO:0000256" key="7">
    <source>
        <dbReference type="SAM" id="Phobius"/>
    </source>
</evidence>
<dbReference type="Gene3D" id="3.30.565.10">
    <property type="entry name" value="Histidine kinase-like ATPase, C-terminal domain"/>
    <property type="match status" value="1"/>
</dbReference>
<evidence type="ECO:0000313" key="10">
    <source>
        <dbReference type="Proteomes" id="UP000236654"/>
    </source>
</evidence>
<dbReference type="GO" id="GO:0000155">
    <property type="term" value="F:phosphorelay sensor kinase activity"/>
    <property type="evidence" value="ECO:0007669"/>
    <property type="project" value="InterPro"/>
</dbReference>
<keyword evidence="5 9" id="KW-0418">Kinase</keyword>
<dbReference type="PANTHER" id="PTHR45453">
    <property type="entry name" value="PHOSPHATE REGULON SENSOR PROTEIN PHOR"/>
    <property type="match status" value="1"/>
</dbReference>
<reference evidence="9 10" key="1">
    <citation type="submission" date="2017-12" db="EMBL/GenBank/DDBJ databases">
        <title>The draft genome sequence of Brumimicrobium saltpan LHR20.</title>
        <authorList>
            <person name="Do Z.-J."/>
            <person name="Luo H.-R."/>
        </authorList>
    </citation>
    <scope>NUCLEOTIDE SEQUENCE [LARGE SCALE GENOMIC DNA]</scope>
    <source>
        <strain evidence="9 10">LHR20</strain>
    </source>
</reference>
<evidence type="ECO:0000256" key="6">
    <source>
        <dbReference type="ARBA" id="ARBA00023012"/>
    </source>
</evidence>
<evidence type="ECO:0000256" key="2">
    <source>
        <dbReference type="ARBA" id="ARBA00012438"/>
    </source>
</evidence>
<dbReference type="InterPro" id="IPR004358">
    <property type="entry name" value="Sig_transdc_His_kin-like_C"/>
</dbReference>
<name>A0A2I0QZV6_9FLAO</name>
<dbReference type="SUPFAM" id="SSF47384">
    <property type="entry name" value="Homodimeric domain of signal transducing histidine kinase"/>
    <property type="match status" value="1"/>
</dbReference>
<comment type="catalytic activity">
    <reaction evidence="1">
        <text>ATP + protein L-histidine = ADP + protein N-phospho-L-histidine.</text>
        <dbReference type="EC" id="2.7.13.3"/>
    </reaction>
</comment>
<feature type="transmembrane region" description="Helical" evidence="7">
    <location>
        <begin position="45"/>
        <end position="65"/>
    </location>
</feature>
<dbReference type="GO" id="GO:0016036">
    <property type="term" value="P:cellular response to phosphate starvation"/>
    <property type="evidence" value="ECO:0007669"/>
    <property type="project" value="TreeGrafter"/>
</dbReference>
<dbReference type="CDD" id="cd00082">
    <property type="entry name" value="HisKA"/>
    <property type="match status" value="1"/>
</dbReference>
<keyword evidence="7" id="KW-0812">Transmembrane</keyword>
<dbReference type="InterPro" id="IPR036097">
    <property type="entry name" value="HisK_dim/P_sf"/>
</dbReference>
<proteinExistence type="predicted"/>
<keyword evidence="4" id="KW-0808">Transferase</keyword>
<protein>
    <recommendedName>
        <fullName evidence="2">histidine kinase</fullName>
        <ecNumber evidence="2">2.7.13.3</ecNumber>
    </recommendedName>
</protein>
<organism evidence="9 10">
    <name type="scientific">Brumimicrobium salinarum</name>
    <dbReference type="NCBI Taxonomy" id="2058658"/>
    <lineage>
        <taxon>Bacteria</taxon>
        <taxon>Pseudomonadati</taxon>
        <taxon>Bacteroidota</taxon>
        <taxon>Flavobacteriia</taxon>
        <taxon>Flavobacteriales</taxon>
        <taxon>Crocinitomicaceae</taxon>
        <taxon>Brumimicrobium</taxon>
    </lineage>
</organism>
<feature type="domain" description="Histidine kinase" evidence="8">
    <location>
        <begin position="85"/>
        <end position="298"/>
    </location>
</feature>
<dbReference type="SMART" id="SM00388">
    <property type="entry name" value="HisKA"/>
    <property type="match status" value="1"/>
</dbReference>
<dbReference type="InterPro" id="IPR036890">
    <property type="entry name" value="HATPase_C_sf"/>
</dbReference>
<dbReference type="EMBL" id="PJNI01000017">
    <property type="protein sequence ID" value="PKR79876.1"/>
    <property type="molecule type" value="Genomic_DNA"/>
</dbReference>
<dbReference type="InterPro" id="IPR050351">
    <property type="entry name" value="BphY/WalK/GraS-like"/>
</dbReference>
<dbReference type="GO" id="GO:0005886">
    <property type="term" value="C:plasma membrane"/>
    <property type="evidence" value="ECO:0007669"/>
    <property type="project" value="TreeGrafter"/>
</dbReference>
<keyword evidence="6" id="KW-0902">Two-component regulatory system</keyword>
<dbReference type="InterPro" id="IPR003594">
    <property type="entry name" value="HATPase_dom"/>
</dbReference>
<dbReference type="InterPro" id="IPR005467">
    <property type="entry name" value="His_kinase_dom"/>
</dbReference>
<evidence type="ECO:0000256" key="1">
    <source>
        <dbReference type="ARBA" id="ARBA00000085"/>
    </source>
</evidence>
<dbReference type="PRINTS" id="PR00344">
    <property type="entry name" value="BCTRLSENSOR"/>
</dbReference>
<keyword evidence="7" id="KW-0472">Membrane</keyword>
<evidence type="ECO:0000313" key="9">
    <source>
        <dbReference type="EMBL" id="PKR79876.1"/>
    </source>
</evidence>